<dbReference type="InterPro" id="IPR013538">
    <property type="entry name" value="ASHA1/2-like_C"/>
</dbReference>
<protein>
    <submittedName>
        <fullName evidence="3">Cytoplasmic protein</fullName>
    </submittedName>
</protein>
<dbReference type="KEGG" id="blen:NCTC4824_01013"/>
<accession>A0A2X4YZ49</accession>
<dbReference type="Pfam" id="PF08327">
    <property type="entry name" value="AHSA1"/>
    <property type="match status" value="1"/>
</dbReference>
<dbReference type="RefSeq" id="WP_231955894.1">
    <property type="nucleotide sequence ID" value="NZ_LS483476.1"/>
</dbReference>
<gene>
    <name evidence="3" type="ORF">NCTC4824_01013</name>
</gene>
<comment type="similarity">
    <text evidence="1">Belongs to the AHA1 family.</text>
</comment>
<evidence type="ECO:0000313" key="3">
    <source>
        <dbReference type="EMBL" id="SQI53654.1"/>
    </source>
</evidence>
<name>A0A2X4YZ49_LEDLE</name>
<keyword evidence="4" id="KW-1185">Reference proteome</keyword>
<sequence>MMKEILVYRFEEVIHAPIDIVFNYVDDDEKIKLWNTLFIENIYDTEDGKPVYKQGTKFKTVQKIDKKVITVDSELIEYTAPNKIIMHSITKEGISISKYFLSRDYDGTKLIVEASIIPSNFYYQLMTKMFRWASKYVFEEQYNNLKTYIENEVEYE</sequence>
<organism evidence="3 4">
    <name type="scientific">Lederbergia lenta</name>
    <name type="common">Bacillus lentus</name>
    <dbReference type="NCBI Taxonomy" id="1467"/>
    <lineage>
        <taxon>Bacteria</taxon>
        <taxon>Bacillati</taxon>
        <taxon>Bacillota</taxon>
        <taxon>Bacilli</taxon>
        <taxon>Bacillales</taxon>
        <taxon>Bacillaceae</taxon>
        <taxon>Lederbergia</taxon>
    </lineage>
</organism>
<dbReference type="EMBL" id="LS483476">
    <property type="protein sequence ID" value="SQI53654.1"/>
    <property type="molecule type" value="Genomic_DNA"/>
</dbReference>
<reference evidence="3 4" key="1">
    <citation type="submission" date="2018-06" db="EMBL/GenBank/DDBJ databases">
        <authorList>
            <consortium name="Pathogen Informatics"/>
            <person name="Doyle S."/>
        </authorList>
    </citation>
    <scope>NUCLEOTIDE SEQUENCE [LARGE SCALE GENOMIC DNA]</scope>
    <source>
        <strain evidence="3 4">NCTC4824</strain>
    </source>
</reference>
<dbReference type="Gene3D" id="3.30.530.20">
    <property type="match status" value="1"/>
</dbReference>
<dbReference type="SUPFAM" id="SSF55961">
    <property type="entry name" value="Bet v1-like"/>
    <property type="match status" value="1"/>
</dbReference>
<dbReference type="CDD" id="cd07812">
    <property type="entry name" value="SRPBCC"/>
    <property type="match status" value="1"/>
</dbReference>
<feature type="domain" description="Activator of Hsp90 ATPase homologue 1/2-like C-terminal" evidence="2">
    <location>
        <begin position="16"/>
        <end position="150"/>
    </location>
</feature>
<evidence type="ECO:0000256" key="1">
    <source>
        <dbReference type="ARBA" id="ARBA00006817"/>
    </source>
</evidence>
<evidence type="ECO:0000259" key="2">
    <source>
        <dbReference type="Pfam" id="PF08327"/>
    </source>
</evidence>
<dbReference type="Proteomes" id="UP000249134">
    <property type="component" value="Chromosome 1"/>
</dbReference>
<evidence type="ECO:0000313" key="4">
    <source>
        <dbReference type="Proteomes" id="UP000249134"/>
    </source>
</evidence>
<dbReference type="InterPro" id="IPR023393">
    <property type="entry name" value="START-like_dom_sf"/>
</dbReference>
<proteinExistence type="inferred from homology"/>
<dbReference type="AlphaFoldDB" id="A0A2X4YZ49"/>
<dbReference type="STRING" id="1348624.GCA_001591545_00113"/>